<reference evidence="2" key="1">
    <citation type="journal article" date="2022" name="Mol. Ecol. Resour.">
        <title>The genomes of chicory, endive, great burdock and yacon provide insights into Asteraceae palaeo-polyploidization history and plant inulin production.</title>
        <authorList>
            <person name="Fan W."/>
            <person name="Wang S."/>
            <person name="Wang H."/>
            <person name="Wang A."/>
            <person name="Jiang F."/>
            <person name="Liu H."/>
            <person name="Zhao H."/>
            <person name="Xu D."/>
            <person name="Zhang Y."/>
        </authorList>
    </citation>
    <scope>NUCLEOTIDE SEQUENCE [LARGE SCALE GENOMIC DNA]</scope>
    <source>
        <strain evidence="2">cv. Niubang</strain>
    </source>
</reference>
<gene>
    <name evidence="1" type="ORF">L6452_08314</name>
</gene>
<dbReference type="Proteomes" id="UP001055879">
    <property type="component" value="Linkage Group LG03"/>
</dbReference>
<dbReference type="EMBL" id="CM042049">
    <property type="protein sequence ID" value="KAI3745903.1"/>
    <property type="molecule type" value="Genomic_DNA"/>
</dbReference>
<protein>
    <submittedName>
        <fullName evidence="1">Uncharacterized protein</fullName>
    </submittedName>
</protein>
<evidence type="ECO:0000313" key="2">
    <source>
        <dbReference type="Proteomes" id="UP001055879"/>
    </source>
</evidence>
<comment type="caution">
    <text evidence="1">The sequence shown here is derived from an EMBL/GenBank/DDBJ whole genome shotgun (WGS) entry which is preliminary data.</text>
</comment>
<proteinExistence type="predicted"/>
<accession>A0ACB9DHE7</accession>
<keyword evidence="2" id="KW-1185">Reference proteome</keyword>
<evidence type="ECO:0000313" key="1">
    <source>
        <dbReference type="EMBL" id="KAI3745903.1"/>
    </source>
</evidence>
<reference evidence="1 2" key="2">
    <citation type="journal article" date="2022" name="Mol. Ecol. Resour.">
        <title>The genomes of chicory, endive, great burdock and yacon provide insights into Asteraceae paleo-polyploidization history and plant inulin production.</title>
        <authorList>
            <person name="Fan W."/>
            <person name="Wang S."/>
            <person name="Wang H."/>
            <person name="Wang A."/>
            <person name="Jiang F."/>
            <person name="Liu H."/>
            <person name="Zhao H."/>
            <person name="Xu D."/>
            <person name="Zhang Y."/>
        </authorList>
    </citation>
    <scope>NUCLEOTIDE SEQUENCE [LARGE SCALE GENOMIC DNA]</scope>
    <source>
        <strain evidence="2">cv. Niubang</strain>
    </source>
</reference>
<organism evidence="1 2">
    <name type="scientific">Arctium lappa</name>
    <name type="common">Greater burdock</name>
    <name type="synonym">Lappa major</name>
    <dbReference type="NCBI Taxonomy" id="4217"/>
    <lineage>
        <taxon>Eukaryota</taxon>
        <taxon>Viridiplantae</taxon>
        <taxon>Streptophyta</taxon>
        <taxon>Embryophyta</taxon>
        <taxon>Tracheophyta</taxon>
        <taxon>Spermatophyta</taxon>
        <taxon>Magnoliopsida</taxon>
        <taxon>eudicotyledons</taxon>
        <taxon>Gunneridae</taxon>
        <taxon>Pentapetalae</taxon>
        <taxon>asterids</taxon>
        <taxon>campanulids</taxon>
        <taxon>Asterales</taxon>
        <taxon>Asteraceae</taxon>
        <taxon>Carduoideae</taxon>
        <taxon>Cardueae</taxon>
        <taxon>Arctiinae</taxon>
        <taxon>Arctium</taxon>
    </lineage>
</organism>
<sequence>MHETKFRIACRCSYHLGQMFLLDSVSAVIFFSVSAVVNALFQLLHLSPPQNKISYQLDSPSQVFSSVFTTFEGSLDLLVEIFCLAEAPSTPLVSWHLGPLDNYSSKVAMGKVLDMFTLSCPALCAKSWKVWIGHQWVGLMRALTLMPYLIDCGTSPSL</sequence>
<name>A0ACB9DHE7_ARCLA</name>